<dbReference type="PANTHER" id="PTHR10587">
    <property type="entry name" value="GLYCOSYL TRANSFERASE-RELATED"/>
    <property type="match status" value="1"/>
</dbReference>
<evidence type="ECO:0000313" key="4">
    <source>
        <dbReference type="EMBL" id="TWH86578.1"/>
    </source>
</evidence>
<evidence type="ECO:0000256" key="1">
    <source>
        <dbReference type="ARBA" id="ARBA00022723"/>
    </source>
</evidence>
<feature type="domain" description="NodB homology" evidence="3">
    <location>
        <begin position="27"/>
        <end position="202"/>
    </location>
</feature>
<organism evidence="4 5">
    <name type="scientific">Cytobacillus oceanisediminis</name>
    <dbReference type="NCBI Taxonomy" id="665099"/>
    <lineage>
        <taxon>Bacteria</taxon>
        <taxon>Bacillati</taxon>
        <taxon>Bacillota</taxon>
        <taxon>Bacilli</taxon>
        <taxon>Bacillales</taxon>
        <taxon>Bacillaceae</taxon>
        <taxon>Cytobacillus</taxon>
    </lineage>
</organism>
<dbReference type="GO" id="GO:0005975">
    <property type="term" value="P:carbohydrate metabolic process"/>
    <property type="evidence" value="ECO:0007669"/>
    <property type="project" value="InterPro"/>
</dbReference>
<evidence type="ECO:0000259" key="3">
    <source>
        <dbReference type="PROSITE" id="PS51677"/>
    </source>
</evidence>
<dbReference type="Gene3D" id="3.20.20.370">
    <property type="entry name" value="Glycoside hydrolase/deacetylase"/>
    <property type="match status" value="1"/>
</dbReference>
<dbReference type="EMBL" id="VLKI01000006">
    <property type="protein sequence ID" value="TWH86578.1"/>
    <property type="molecule type" value="Genomic_DNA"/>
</dbReference>
<dbReference type="GO" id="GO:0016020">
    <property type="term" value="C:membrane"/>
    <property type="evidence" value="ECO:0007669"/>
    <property type="project" value="TreeGrafter"/>
</dbReference>
<keyword evidence="1" id="KW-0479">Metal-binding</keyword>
<dbReference type="InterPro" id="IPR011330">
    <property type="entry name" value="Glyco_hydro/deAcase_b/a-brl"/>
</dbReference>
<dbReference type="InterPro" id="IPR050248">
    <property type="entry name" value="Polysacc_deacetylase_ArnD"/>
</dbReference>
<sequence length="205" mass="23490">MVDSSNVVYDSNDPNVMVYNKLATSKKTVVLTFDDGPGRVLPEILDILKEEKVPAAFFWQARLLYPKRPWKRVLDEGHMIGTHSAKHNNLVNLQLNEQHQDLLYSQSKIESITGQEVKYFRPPFGQYNNDTLSAAKKLGLTPVMWRISSMDWELKDRPEQIITNVTDNLEDGAIILLHELSQTVEALPDLIAETRRNGYEFTHLP</sequence>
<keyword evidence="2" id="KW-0378">Hydrolase</keyword>
<dbReference type="Pfam" id="PF01522">
    <property type="entry name" value="Polysacc_deac_1"/>
    <property type="match status" value="1"/>
</dbReference>
<gene>
    <name evidence="4" type="ORF">IQ19_02600</name>
</gene>
<dbReference type="Proteomes" id="UP000318667">
    <property type="component" value="Unassembled WGS sequence"/>
</dbReference>
<protein>
    <submittedName>
        <fullName evidence="4">Peptidoglycan/xylan/chitin deacetylase (PgdA/CDA1 family)</fullName>
    </submittedName>
</protein>
<reference evidence="4 5" key="1">
    <citation type="journal article" date="2015" name="Stand. Genomic Sci.">
        <title>Genomic Encyclopedia of Bacterial and Archaeal Type Strains, Phase III: the genomes of soil and plant-associated and newly described type strains.</title>
        <authorList>
            <person name="Whitman W.B."/>
            <person name="Woyke T."/>
            <person name="Klenk H.P."/>
            <person name="Zhou Y."/>
            <person name="Lilburn T.G."/>
            <person name="Beck B.J."/>
            <person name="De Vos P."/>
            <person name="Vandamme P."/>
            <person name="Eisen J.A."/>
            <person name="Garrity G."/>
            <person name="Hugenholtz P."/>
            <person name="Kyrpides N.C."/>
        </authorList>
    </citation>
    <scope>NUCLEOTIDE SEQUENCE [LARGE SCALE GENOMIC DNA]</scope>
    <source>
        <strain evidence="4 5">CGMCC 1.10115</strain>
    </source>
</reference>
<dbReference type="SUPFAM" id="SSF88713">
    <property type="entry name" value="Glycoside hydrolase/deacetylase"/>
    <property type="match status" value="1"/>
</dbReference>
<accession>A0A562JTV1</accession>
<comment type="caution">
    <text evidence="4">The sequence shown here is derived from an EMBL/GenBank/DDBJ whole genome shotgun (WGS) entry which is preliminary data.</text>
</comment>
<keyword evidence="5" id="KW-1185">Reference proteome</keyword>
<dbReference type="PANTHER" id="PTHR10587:SF133">
    <property type="entry name" value="CHITIN DEACETYLASE 1-RELATED"/>
    <property type="match status" value="1"/>
</dbReference>
<dbReference type="AlphaFoldDB" id="A0A562JTV1"/>
<evidence type="ECO:0000313" key="5">
    <source>
        <dbReference type="Proteomes" id="UP000318667"/>
    </source>
</evidence>
<evidence type="ECO:0000256" key="2">
    <source>
        <dbReference type="ARBA" id="ARBA00022801"/>
    </source>
</evidence>
<proteinExistence type="predicted"/>
<name>A0A562JTV1_9BACI</name>
<dbReference type="CDD" id="cd10917">
    <property type="entry name" value="CE4_NodB_like_6s_7s"/>
    <property type="match status" value="1"/>
</dbReference>
<dbReference type="GO" id="GO:0046872">
    <property type="term" value="F:metal ion binding"/>
    <property type="evidence" value="ECO:0007669"/>
    <property type="project" value="UniProtKB-KW"/>
</dbReference>
<dbReference type="GO" id="GO:0016810">
    <property type="term" value="F:hydrolase activity, acting on carbon-nitrogen (but not peptide) bonds"/>
    <property type="evidence" value="ECO:0007669"/>
    <property type="project" value="InterPro"/>
</dbReference>
<dbReference type="PROSITE" id="PS51677">
    <property type="entry name" value="NODB"/>
    <property type="match status" value="1"/>
</dbReference>
<dbReference type="InterPro" id="IPR002509">
    <property type="entry name" value="NODB_dom"/>
</dbReference>